<dbReference type="InterPro" id="IPR015797">
    <property type="entry name" value="NUDIX_hydrolase-like_dom_sf"/>
</dbReference>
<keyword evidence="14" id="KW-1185">Reference proteome</keyword>
<keyword evidence="9" id="KW-0234">DNA repair</keyword>
<keyword evidence="7" id="KW-0378">Hydrolase</keyword>
<sequence length="131" mass="14446">MKKRINVTGAVLTDGDKVLAARRGPGKALPGFWEFPGGKIESGETPEESLARELEEELLCQAAVGEFITTTEYEYDFGIVVLSTYFCTLVEGEPQLTEHEEIRWVPAAELHTLNWAPADIPAVKIITEQLG</sequence>
<comment type="cofactor">
    <cofactor evidence="1">
        <name>Mg(2+)</name>
        <dbReference type="ChEBI" id="CHEBI:18420"/>
    </cofactor>
</comment>
<keyword evidence="3" id="KW-0515">Mutator protein</keyword>
<dbReference type="PANTHER" id="PTHR47707">
    <property type="entry name" value="8-OXO-DGTP DIPHOSPHATASE"/>
    <property type="match status" value="1"/>
</dbReference>
<gene>
    <name evidence="13" type="ORF">NYP18_04600</name>
</gene>
<evidence type="ECO:0000259" key="12">
    <source>
        <dbReference type="PROSITE" id="PS51462"/>
    </source>
</evidence>
<evidence type="ECO:0000256" key="11">
    <source>
        <dbReference type="ARBA" id="ARBA00038905"/>
    </source>
</evidence>
<dbReference type="Gene3D" id="3.90.79.10">
    <property type="entry name" value="Nucleoside Triphosphate Pyrophosphohydrolase"/>
    <property type="match status" value="1"/>
</dbReference>
<evidence type="ECO:0000256" key="10">
    <source>
        <dbReference type="ARBA" id="ARBA00035861"/>
    </source>
</evidence>
<comment type="similarity">
    <text evidence="2">Belongs to the Nudix hydrolase family.</text>
</comment>
<dbReference type="PRINTS" id="PR00502">
    <property type="entry name" value="NUDIXFAMILY"/>
</dbReference>
<keyword evidence="8" id="KW-0460">Magnesium</keyword>
<dbReference type="EMBL" id="JANWTC010000002">
    <property type="protein sequence ID" value="MCS5478934.1"/>
    <property type="molecule type" value="Genomic_DNA"/>
</dbReference>
<evidence type="ECO:0000313" key="13">
    <source>
        <dbReference type="EMBL" id="MCS5478934.1"/>
    </source>
</evidence>
<dbReference type="EC" id="3.6.1.55" evidence="11"/>
<dbReference type="InterPro" id="IPR020476">
    <property type="entry name" value="Nudix_hydrolase"/>
</dbReference>
<dbReference type="CDD" id="cd03425">
    <property type="entry name" value="NUDIX_MutT_NudA_like"/>
    <property type="match status" value="1"/>
</dbReference>
<comment type="caution">
    <text evidence="13">The sequence shown here is derived from an EMBL/GenBank/DDBJ whole genome shotgun (WGS) entry which is preliminary data.</text>
</comment>
<keyword evidence="4" id="KW-0235">DNA replication</keyword>
<keyword evidence="5" id="KW-0479">Metal-binding</keyword>
<comment type="catalytic activity">
    <reaction evidence="10">
        <text>8-oxo-dGTP + H2O = 8-oxo-dGMP + diphosphate + H(+)</text>
        <dbReference type="Rhea" id="RHEA:31575"/>
        <dbReference type="ChEBI" id="CHEBI:15377"/>
        <dbReference type="ChEBI" id="CHEBI:15378"/>
        <dbReference type="ChEBI" id="CHEBI:33019"/>
        <dbReference type="ChEBI" id="CHEBI:63224"/>
        <dbReference type="ChEBI" id="CHEBI:77896"/>
        <dbReference type="EC" id="3.6.1.55"/>
    </reaction>
</comment>
<dbReference type="RefSeq" id="WP_259427130.1">
    <property type="nucleotide sequence ID" value="NZ_JANWTC010000002.1"/>
</dbReference>
<dbReference type="SUPFAM" id="SSF55811">
    <property type="entry name" value="Nudix"/>
    <property type="match status" value="1"/>
</dbReference>
<dbReference type="Proteomes" id="UP001205965">
    <property type="component" value="Unassembled WGS sequence"/>
</dbReference>
<proteinExistence type="inferred from homology"/>
<dbReference type="Pfam" id="PF00293">
    <property type="entry name" value="NUDIX"/>
    <property type="match status" value="1"/>
</dbReference>
<evidence type="ECO:0000313" key="14">
    <source>
        <dbReference type="Proteomes" id="UP001205965"/>
    </source>
</evidence>
<evidence type="ECO:0000256" key="1">
    <source>
        <dbReference type="ARBA" id="ARBA00001946"/>
    </source>
</evidence>
<keyword evidence="6" id="KW-0227">DNA damage</keyword>
<dbReference type="PANTHER" id="PTHR47707:SF1">
    <property type="entry name" value="NUDIX HYDROLASE FAMILY PROTEIN"/>
    <property type="match status" value="1"/>
</dbReference>
<evidence type="ECO:0000256" key="9">
    <source>
        <dbReference type="ARBA" id="ARBA00023204"/>
    </source>
</evidence>
<dbReference type="InterPro" id="IPR047127">
    <property type="entry name" value="MutT-like"/>
</dbReference>
<protein>
    <recommendedName>
        <fullName evidence="11">8-oxo-dGTP diphosphatase</fullName>
        <ecNumber evidence="11">3.6.1.55</ecNumber>
    </recommendedName>
</protein>
<dbReference type="InterPro" id="IPR000086">
    <property type="entry name" value="NUDIX_hydrolase_dom"/>
</dbReference>
<evidence type="ECO:0000256" key="5">
    <source>
        <dbReference type="ARBA" id="ARBA00022723"/>
    </source>
</evidence>
<name>A0ABT2FUM3_9CORY</name>
<accession>A0ABT2FUM3</accession>
<evidence type="ECO:0000256" key="2">
    <source>
        <dbReference type="ARBA" id="ARBA00005582"/>
    </source>
</evidence>
<feature type="domain" description="Nudix hydrolase" evidence="12">
    <location>
        <begin position="2"/>
        <end position="127"/>
    </location>
</feature>
<evidence type="ECO:0000256" key="4">
    <source>
        <dbReference type="ARBA" id="ARBA00022705"/>
    </source>
</evidence>
<evidence type="ECO:0000256" key="8">
    <source>
        <dbReference type="ARBA" id="ARBA00022842"/>
    </source>
</evidence>
<evidence type="ECO:0000256" key="3">
    <source>
        <dbReference type="ARBA" id="ARBA00022457"/>
    </source>
</evidence>
<evidence type="ECO:0000256" key="6">
    <source>
        <dbReference type="ARBA" id="ARBA00022763"/>
    </source>
</evidence>
<dbReference type="PROSITE" id="PS51462">
    <property type="entry name" value="NUDIX"/>
    <property type="match status" value="1"/>
</dbReference>
<organism evidence="13 14">
    <name type="scientific">Corynebacterium lemuris</name>
    <dbReference type="NCBI Taxonomy" id="1859292"/>
    <lineage>
        <taxon>Bacteria</taxon>
        <taxon>Bacillati</taxon>
        <taxon>Actinomycetota</taxon>
        <taxon>Actinomycetes</taxon>
        <taxon>Mycobacteriales</taxon>
        <taxon>Corynebacteriaceae</taxon>
        <taxon>Corynebacterium</taxon>
    </lineage>
</organism>
<reference evidence="13 14" key="1">
    <citation type="submission" date="2022-08" db="EMBL/GenBank/DDBJ databases">
        <title>YIM 101645 draft genome.</title>
        <authorList>
            <person name="Chen X."/>
        </authorList>
    </citation>
    <scope>NUCLEOTIDE SEQUENCE [LARGE SCALE GENOMIC DNA]</scope>
    <source>
        <strain evidence="13 14">YIM 101645</strain>
    </source>
</reference>
<evidence type="ECO:0000256" key="7">
    <source>
        <dbReference type="ARBA" id="ARBA00022801"/>
    </source>
</evidence>